<evidence type="ECO:0008006" key="4">
    <source>
        <dbReference type="Google" id="ProtNLM"/>
    </source>
</evidence>
<dbReference type="AlphaFoldDB" id="A0A4R2ICQ4"/>
<dbReference type="Gene3D" id="2.40.50.140">
    <property type="entry name" value="Nucleic acid-binding proteins"/>
    <property type="match status" value="1"/>
</dbReference>
<dbReference type="EMBL" id="SLWR01000014">
    <property type="protein sequence ID" value="TCO42353.1"/>
    <property type="molecule type" value="Genomic_DNA"/>
</dbReference>
<keyword evidence="3" id="KW-1185">Reference proteome</keyword>
<evidence type="ECO:0000256" key="1">
    <source>
        <dbReference type="SAM" id="MobiDB-lite"/>
    </source>
</evidence>
<gene>
    <name evidence="2" type="ORF">EV646_114177</name>
</gene>
<comment type="caution">
    <text evidence="2">The sequence shown here is derived from an EMBL/GenBank/DDBJ whole genome shotgun (WGS) entry which is preliminary data.</text>
</comment>
<feature type="region of interest" description="Disordered" evidence="1">
    <location>
        <begin position="35"/>
        <end position="58"/>
    </location>
</feature>
<reference evidence="2 3" key="1">
    <citation type="journal article" date="2015" name="Stand. Genomic Sci.">
        <title>Genomic Encyclopedia of Bacterial and Archaeal Type Strains, Phase III: the genomes of soil and plant-associated and newly described type strains.</title>
        <authorList>
            <person name="Whitman W.B."/>
            <person name="Woyke T."/>
            <person name="Klenk H.P."/>
            <person name="Zhou Y."/>
            <person name="Lilburn T.G."/>
            <person name="Beck B.J."/>
            <person name="De Vos P."/>
            <person name="Vandamme P."/>
            <person name="Eisen J.A."/>
            <person name="Garrity G."/>
            <person name="Hugenholtz P."/>
            <person name="Kyrpides N.C."/>
        </authorList>
    </citation>
    <scope>NUCLEOTIDE SEQUENCE [LARGE SCALE GENOMIC DNA]</scope>
    <source>
        <strain evidence="2 3">VKM Ac-2541</strain>
    </source>
</reference>
<accession>A0A4R2ICQ4</accession>
<dbReference type="Proteomes" id="UP000295573">
    <property type="component" value="Unassembled WGS sequence"/>
</dbReference>
<proteinExistence type="predicted"/>
<dbReference type="InterPro" id="IPR012340">
    <property type="entry name" value="NA-bd_OB-fold"/>
</dbReference>
<organism evidence="2 3">
    <name type="scientific">Kribbella antiqua</name>
    <dbReference type="NCBI Taxonomy" id="2512217"/>
    <lineage>
        <taxon>Bacteria</taxon>
        <taxon>Bacillati</taxon>
        <taxon>Actinomycetota</taxon>
        <taxon>Actinomycetes</taxon>
        <taxon>Propionibacteriales</taxon>
        <taxon>Kribbellaceae</taxon>
        <taxon>Kribbella</taxon>
    </lineage>
</organism>
<name>A0A4R2ICQ4_9ACTN</name>
<evidence type="ECO:0000313" key="3">
    <source>
        <dbReference type="Proteomes" id="UP000295573"/>
    </source>
</evidence>
<sequence length="109" mass="12039">MVIAGRYTEADELVMVGRTVPLSAAQSAELGAALKPARRGHPWPDEISSVRWGGRDSKKPLTKVQPLVVIEVLADAAMQSGQWRHGLRYARYRPDLTPDDVPLFADFRG</sequence>
<protein>
    <recommendedName>
        <fullName evidence="4">ATP dependent DNA ligase-like protein</fullName>
    </recommendedName>
</protein>
<evidence type="ECO:0000313" key="2">
    <source>
        <dbReference type="EMBL" id="TCO42353.1"/>
    </source>
</evidence>